<dbReference type="PANTHER" id="PTHR44196:SF1">
    <property type="entry name" value="DEHYDROGENASE_REDUCTASE SDR FAMILY MEMBER 7B"/>
    <property type="match status" value="1"/>
</dbReference>
<dbReference type="RefSeq" id="WP_143487254.1">
    <property type="nucleotide sequence ID" value="NZ_VJOY01000003.1"/>
</dbReference>
<dbReference type="PROSITE" id="PS00061">
    <property type="entry name" value="ADH_SHORT"/>
    <property type="match status" value="1"/>
</dbReference>
<gene>
    <name evidence="5" type="ORF">FM069_05355</name>
</gene>
<dbReference type="InterPro" id="IPR002347">
    <property type="entry name" value="SDR_fam"/>
</dbReference>
<name>A0A553H293_9PSED</name>
<evidence type="ECO:0000256" key="2">
    <source>
        <dbReference type="ARBA" id="ARBA00023002"/>
    </source>
</evidence>
<dbReference type="Gene3D" id="3.40.50.720">
    <property type="entry name" value="NAD(P)-binding Rossmann-like Domain"/>
    <property type="match status" value="1"/>
</dbReference>
<sequence>MAHNDLTDKLVVVTGASSGIGRATAQAFARSGAYVVLAARDEDALAEVVEECRRLGGGAEAVVTDVTDAQAVQALGETALRIGGGRIDVWVNNAGVGAVGRFEETPLAAHEQVIQTDLLGYLRGAHVVLPIFKRQGHGTLINTLSLGSWVAQPYAAAYSAAKYGLRGFTEALRGELSGWRDIHVCDVYPAFIDTPGLRDGGNYSGRSIKPPPPVYDPRKVADAIVSLAVRPRASVTVGSVATLLRVQHFLTPGFPALSRWVLDRAFARAKPVAHSSGNLFGPPSGERRVDGGFSRASNTAGAVTVGALAAVALLGLYTARRLSDRR</sequence>
<dbReference type="Proteomes" id="UP000315235">
    <property type="component" value="Unassembled WGS sequence"/>
</dbReference>
<dbReference type="OrthoDB" id="9781689at2"/>
<comment type="similarity">
    <text evidence="1 3">Belongs to the short-chain dehydrogenases/reductases (SDR) family.</text>
</comment>
<protein>
    <submittedName>
        <fullName evidence="5">SDR family oxidoreductase</fullName>
    </submittedName>
</protein>
<dbReference type="PANTHER" id="PTHR44196">
    <property type="entry name" value="DEHYDROGENASE/REDUCTASE SDR FAMILY MEMBER 7B"/>
    <property type="match status" value="1"/>
</dbReference>
<evidence type="ECO:0000313" key="5">
    <source>
        <dbReference type="EMBL" id="TRX75862.1"/>
    </source>
</evidence>
<organism evidence="5 6">
    <name type="scientific">Pseudomonas mangiferae</name>
    <dbReference type="NCBI Taxonomy" id="2593654"/>
    <lineage>
        <taxon>Bacteria</taxon>
        <taxon>Pseudomonadati</taxon>
        <taxon>Pseudomonadota</taxon>
        <taxon>Gammaproteobacteria</taxon>
        <taxon>Pseudomonadales</taxon>
        <taxon>Pseudomonadaceae</taxon>
        <taxon>Pseudomonas</taxon>
    </lineage>
</organism>
<keyword evidence="4" id="KW-0812">Transmembrane</keyword>
<accession>A0A553H293</accession>
<reference evidence="5 6" key="1">
    <citation type="submission" date="2019-07" db="EMBL/GenBank/DDBJ databases">
        <title>Pseudomonas mangiferae sp. nov., isolated from bark of mango tree in Thailand.</title>
        <authorList>
            <person name="Srisuk N."/>
            <person name="Anurat P."/>
        </authorList>
    </citation>
    <scope>NUCLEOTIDE SEQUENCE [LARGE SCALE GENOMIC DNA]</scope>
    <source>
        <strain evidence="5 6">DMKU_BBB3-04</strain>
    </source>
</reference>
<feature type="transmembrane region" description="Helical" evidence="4">
    <location>
        <begin position="300"/>
        <end position="319"/>
    </location>
</feature>
<evidence type="ECO:0000256" key="4">
    <source>
        <dbReference type="SAM" id="Phobius"/>
    </source>
</evidence>
<dbReference type="NCBIfam" id="NF004792">
    <property type="entry name" value="PRK06139.1"/>
    <property type="match status" value="1"/>
</dbReference>
<keyword evidence="6" id="KW-1185">Reference proteome</keyword>
<dbReference type="GO" id="GO:0016020">
    <property type="term" value="C:membrane"/>
    <property type="evidence" value="ECO:0007669"/>
    <property type="project" value="TreeGrafter"/>
</dbReference>
<dbReference type="GO" id="GO:0016491">
    <property type="term" value="F:oxidoreductase activity"/>
    <property type="evidence" value="ECO:0007669"/>
    <property type="project" value="UniProtKB-KW"/>
</dbReference>
<dbReference type="PRINTS" id="PR00081">
    <property type="entry name" value="GDHRDH"/>
</dbReference>
<dbReference type="SUPFAM" id="SSF51735">
    <property type="entry name" value="NAD(P)-binding Rossmann-fold domains"/>
    <property type="match status" value="1"/>
</dbReference>
<evidence type="ECO:0000256" key="1">
    <source>
        <dbReference type="ARBA" id="ARBA00006484"/>
    </source>
</evidence>
<evidence type="ECO:0000256" key="3">
    <source>
        <dbReference type="RuleBase" id="RU000363"/>
    </source>
</evidence>
<dbReference type="AlphaFoldDB" id="A0A553H293"/>
<evidence type="ECO:0000313" key="6">
    <source>
        <dbReference type="Proteomes" id="UP000315235"/>
    </source>
</evidence>
<proteinExistence type="inferred from homology"/>
<comment type="caution">
    <text evidence="5">The sequence shown here is derived from an EMBL/GenBank/DDBJ whole genome shotgun (WGS) entry which is preliminary data.</text>
</comment>
<dbReference type="PRINTS" id="PR00080">
    <property type="entry name" value="SDRFAMILY"/>
</dbReference>
<dbReference type="EMBL" id="VJOY01000003">
    <property type="protein sequence ID" value="TRX75862.1"/>
    <property type="molecule type" value="Genomic_DNA"/>
</dbReference>
<dbReference type="InterPro" id="IPR020904">
    <property type="entry name" value="Sc_DH/Rdtase_CS"/>
</dbReference>
<keyword evidence="4" id="KW-0472">Membrane</keyword>
<keyword evidence="4" id="KW-1133">Transmembrane helix</keyword>
<dbReference type="InterPro" id="IPR036291">
    <property type="entry name" value="NAD(P)-bd_dom_sf"/>
</dbReference>
<keyword evidence="2" id="KW-0560">Oxidoreductase</keyword>
<dbReference type="Pfam" id="PF00106">
    <property type="entry name" value="adh_short"/>
    <property type="match status" value="1"/>
</dbReference>